<dbReference type="InterPro" id="IPR003118">
    <property type="entry name" value="Pointed_dom"/>
</dbReference>
<evidence type="ECO:0000313" key="18">
    <source>
        <dbReference type="EMBL" id="KAK7891588.1"/>
    </source>
</evidence>
<feature type="domain" description="PNT" evidence="16">
    <location>
        <begin position="122"/>
        <end position="208"/>
    </location>
</feature>
<dbReference type="InterPro" id="IPR036625">
    <property type="entry name" value="E3-bd_dom_sf"/>
</dbReference>
<dbReference type="Gene3D" id="3.30.559.10">
    <property type="entry name" value="Chloramphenicol acetyltransferase-like domain"/>
    <property type="match status" value="1"/>
</dbReference>
<dbReference type="InterPro" id="IPR000418">
    <property type="entry name" value="Ets_dom"/>
</dbReference>
<comment type="subcellular location">
    <subcellularLocation>
        <location evidence="2">Mitochondrion matrix</location>
    </subcellularLocation>
    <subcellularLocation>
        <location evidence="1 12">Nucleus</location>
    </subcellularLocation>
</comment>
<dbReference type="GO" id="GO:1990837">
    <property type="term" value="F:sequence-specific double-stranded DNA binding"/>
    <property type="evidence" value="ECO:0007669"/>
    <property type="project" value="UniProtKB-ARBA"/>
</dbReference>
<evidence type="ECO:0000256" key="11">
    <source>
        <dbReference type="RuleBase" id="RU003423"/>
    </source>
</evidence>
<dbReference type="GO" id="GO:0005634">
    <property type="term" value="C:nucleus"/>
    <property type="evidence" value="ECO:0007669"/>
    <property type="project" value="UniProtKB-SubCell"/>
</dbReference>
<evidence type="ECO:0000256" key="6">
    <source>
        <dbReference type="ARBA" id="ARBA00022946"/>
    </source>
</evidence>
<dbReference type="Pfam" id="PF02198">
    <property type="entry name" value="SAM_PNT"/>
    <property type="match status" value="1"/>
</dbReference>
<dbReference type="SUPFAM" id="SSF47005">
    <property type="entry name" value="Peripheral subunit-binding domain of 2-oxo acid dehydrogenase complex"/>
    <property type="match status" value="1"/>
</dbReference>
<accession>A0AAW0N9M1</accession>
<comment type="cofactor">
    <cofactor evidence="11">
        <name>(R)-lipoate</name>
        <dbReference type="ChEBI" id="CHEBI:83088"/>
    </cofactor>
</comment>
<sequence>MLHRLRFLTSLNILPRIEFWLASLLKRKDGRRMEEKKLALGRSRVKHHRSSSWGSPEESCKHLFTARCLEKSVPRVELAGVSLQPWWDPIQPLCKRMSILSSSPLESHLASPWDSSSPYPDIHTVMFGYSGRLLPHESQPQFWSKYQVWDWLQQIMDMHQIDTSNISLQNFDMDGHQLCSLSYQDFLLAAGSVGPILFHSLSELKWNSQHQMEAGLLDHKEVETYSFPNSSYSSTELYEASLHPVLPVASPTPSSPEIRRCSRPCQVKKQSSRGTHLWEFIRDILIHPERNPGLIKWEDRTEGVFRFLKSEAVAQLWGKKKNNSSMTYEKLSRAMRYYYKREILERVDGRRLVYKFGRNARGWKEMEKHVRGHVTPPEDDNMAASLRLGRQGILFGLKLNHFNKCVWGLQSCQERTRHLFQSGFCLGVAPLKVQMPALSPTMEEGNIVKWLKKEGETVAAGDALCEIETDKAVVTMESNDDGVLAKILMEEGSRSVRLGTLIALMVEEGQDWKQVEIPPPEAAAPSEAPSAPAAPAPTPAQPLTPKHTSGPLRLSPAARHILDSHGLDAKLATATGPRGLITKEDALNLLKASPGAKLTPPVAAPPPSAPRAAAPSPTSAPAPAAAPAAPGSRPNIPPLSVPGKPGAPGTFTEIPATNVRRVIAQRLTQSKTTIPHAYATVDCDMAAVMQLRKELAKEQIKVSVNDFIIKAAAVTLKEMPEVNVTWVEDGPHALDTIHISIAVATERGLITPIIKDAASKGVQEISTNAKTLAQKARDGKLLPEEYQGGSFSISNLGMFGISGFSAVINPPQACILAVGTSRKELILSDDLQSLQTRQLMTVTLSSDGRLVDDELASRFLDKFRANLEQPQRMAVA</sequence>
<evidence type="ECO:0000256" key="7">
    <source>
        <dbReference type="ARBA" id="ARBA00023015"/>
    </source>
</evidence>
<dbReference type="InterPro" id="IPR000089">
    <property type="entry name" value="Biotin_lipoyl"/>
</dbReference>
<dbReference type="Gene3D" id="1.10.150.50">
    <property type="entry name" value="Transcription Factor, Ets-1"/>
    <property type="match status" value="1"/>
</dbReference>
<evidence type="ECO:0000256" key="13">
    <source>
        <dbReference type="SAM" id="MobiDB-lite"/>
    </source>
</evidence>
<evidence type="ECO:0000256" key="1">
    <source>
        <dbReference type="ARBA" id="ARBA00004123"/>
    </source>
</evidence>
<keyword evidence="8 12" id="KW-0238">DNA-binding</keyword>
<keyword evidence="11" id="KW-0808">Transferase</keyword>
<dbReference type="InterPro" id="IPR001078">
    <property type="entry name" value="2-oxoacid_DH_actylTfrase"/>
</dbReference>
<dbReference type="PROSITE" id="PS51433">
    <property type="entry name" value="PNT"/>
    <property type="match status" value="1"/>
</dbReference>
<evidence type="ECO:0000256" key="5">
    <source>
        <dbReference type="ARBA" id="ARBA00022823"/>
    </source>
</evidence>
<evidence type="ECO:0000256" key="3">
    <source>
        <dbReference type="ARBA" id="ARBA00005562"/>
    </source>
</evidence>
<dbReference type="Pfam" id="PF00198">
    <property type="entry name" value="2-oxoacid_dh"/>
    <property type="match status" value="1"/>
</dbReference>
<feature type="domain" description="Peripheral subunit-binding (PSBD)" evidence="17">
    <location>
        <begin position="553"/>
        <end position="590"/>
    </location>
</feature>
<proteinExistence type="inferred from homology"/>
<dbReference type="EC" id="2.3.1.-" evidence="11"/>
<comment type="caution">
    <text evidence="18">The sequence shown here is derived from an EMBL/GenBank/DDBJ whole genome shotgun (WGS) entry which is preliminary data.</text>
</comment>
<dbReference type="InterPro" id="IPR045257">
    <property type="entry name" value="E2/Pdx1"/>
</dbReference>
<dbReference type="Gene3D" id="2.40.50.100">
    <property type="match status" value="1"/>
</dbReference>
<dbReference type="InterPro" id="IPR036388">
    <property type="entry name" value="WH-like_DNA-bd_sf"/>
</dbReference>
<evidence type="ECO:0000256" key="8">
    <source>
        <dbReference type="ARBA" id="ARBA00023125"/>
    </source>
</evidence>
<dbReference type="SUPFAM" id="SSF47769">
    <property type="entry name" value="SAM/Pointed domain"/>
    <property type="match status" value="1"/>
</dbReference>
<feature type="compositionally biased region" description="Low complexity" evidence="13">
    <location>
        <begin position="610"/>
        <end position="634"/>
    </location>
</feature>
<dbReference type="GO" id="GO:0016746">
    <property type="term" value="F:acyltransferase activity"/>
    <property type="evidence" value="ECO:0007669"/>
    <property type="project" value="UniProtKB-KW"/>
</dbReference>
<organism evidence="18 19">
    <name type="scientific">Mugilogobius chulae</name>
    <name type="common">yellowstripe goby</name>
    <dbReference type="NCBI Taxonomy" id="88201"/>
    <lineage>
        <taxon>Eukaryota</taxon>
        <taxon>Metazoa</taxon>
        <taxon>Chordata</taxon>
        <taxon>Craniata</taxon>
        <taxon>Vertebrata</taxon>
        <taxon>Euteleostomi</taxon>
        <taxon>Actinopterygii</taxon>
        <taxon>Neopterygii</taxon>
        <taxon>Teleostei</taxon>
        <taxon>Neoteleostei</taxon>
        <taxon>Acanthomorphata</taxon>
        <taxon>Gobiaria</taxon>
        <taxon>Gobiiformes</taxon>
        <taxon>Gobioidei</taxon>
        <taxon>Gobiidae</taxon>
        <taxon>Gobionellinae</taxon>
        <taxon>Mugilogobius</taxon>
    </lineage>
</organism>
<evidence type="ECO:0000259" key="17">
    <source>
        <dbReference type="PROSITE" id="PS51826"/>
    </source>
</evidence>
<evidence type="ECO:0000259" key="15">
    <source>
        <dbReference type="PROSITE" id="PS50968"/>
    </source>
</evidence>
<keyword evidence="10 12" id="KW-0539">Nucleus</keyword>
<dbReference type="FunFam" id="1.10.10.10:FF:000136">
    <property type="entry name" value="ETS homologous factor isoform X1"/>
    <property type="match status" value="1"/>
</dbReference>
<evidence type="ECO:0000256" key="12">
    <source>
        <dbReference type="RuleBase" id="RU004019"/>
    </source>
</evidence>
<dbReference type="SUPFAM" id="SSF46785">
    <property type="entry name" value="Winged helix' DNA-binding domain"/>
    <property type="match status" value="1"/>
</dbReference>
<dbReference type="Pfam" id="PF02817">
    <property type="entry name" value="E3_binding"/>
    <property type="match status" value="1"/>
</dbReference>
<dbReference type="InterPro" id="IPR011053">
    <property type="entry name" value="Single_hybrid_motif"/>
</dbReference>
<evidence type="ECO:0000259" key="14">
    <source>
        <dbReference type="PROSITE" id="PS50061"/>
    </source>
</evidence>
<evidence type="ECO:0000256" key="10">
    <source>
        <dbReference type="ARBA" id="ARBA00023242"/>
    </source>
</evidence>
<feature type="domain" description="ETS" evidence="14">
    <location>
        <begin position="275"/>
        <end position="357"/>
    </location>
</feature>
<dbReference type="Proteomes" id="UP001460270">
    <property type="component" value="Unassembled WGS sequence"/>
</dbReference>
<comment type="similarity">
    <text evidence="3 12">Belongs to the ETS family.</text>
</comment>
<dbReference type="PROSITE" id="PS51826">
    <property type="entry name" value="PSBD"/>
    <property type="match status" value="1"/>
</dbReference>
<keyword evidence="9" id="KW-0804">Transcription</keyword>
<evidence type="ECO:0000256" key="2">
    <source>
        <dbReference type="ARBA" id="ARBA00004305"/>
    </source>
</evidence>
<evidence type="ECO:0000259" key="16">
    <source>
        <dbReference type="PROSITE" id="PS51433"/>
    </source>
</evidence>
<keyword evidence="11" id="KW-0012">Acyltransferase</keyword>
<feature type="domain" description="Lipoyl-binding" evidence="15">
    <location>
        <begin position="430"/>
        <end position="506"/>
    </location>
</feature>
<dbReference type="SUPFAM" id="SSF52777">
    <property type="entry name" value="CoA-dependent acyltransferases"/>
    <property type="match status" value="1"/>
</dbReference>
<dbReference type="PROSITE" id="PS50061">
    <property type="entry name" value="ETS_DOMAIN_3"/>
    <property type="match status" value="1"/>
</dbReference>
<name>A0AAW0N9M1_9GOBI</name>
<dbReference type="CDD" id="cd06849">
    <property type="entry name" value="lipoyl_domain"/>
    <property type="match status" value="1"/>
</dbReference>
<dbReference type="InterPro" id="IPR013761">
    <property type="entry name" value="SAM/pointed_sf"/>
</dbReference>
<keyword evidence="19" id="KW-1185">Reference proteome</keyword>
<dbReference type="Pfam" id="PF00364">
    <property type="entry name" value="Biotin_lipoyl"/>
    <property type="match status" value="1"/>
</dbReference>
<gene>
    <name evidence="18" type="ORF">WMY93_023551</name>
</gene>
<dbReference type="GO" id="GO:0045254">
    <property type="term" value="C:pyruvate dehydrogenase complex"/>
    <property type="evidence" value="ECO:0007669"/>
    <property type="project" value="InterPro"/>
</dbReference>
<dbReference type="GO" id="GO:0001228">
    <property type="term" value="F:DNA-binding transcription activator activity, RNA polymerase II-specific"/>
    <property type="evidence" value="ECO:0007669"/>
    <property type="project" value="UniProtKB-ARBA"/>
</dbReference>
<dbReference type="SMART" id="SM00413">
    <property type="entry name" value="ETS"/>
    <property type="match status" value="1"/>
</dbReference>
<dbReference type="PROSITE" id="PS00189">
    <property type="entry name" value="LIPOYL"/>
    <property type="match status" value="1"/>
</dbReference>
<keyword evidence="5 11" id="KW-0450">Lipoyl</keyword>
<evidence type="ECO:0000256" key="9">
    <source>
        <dbReference type="ARBA" id="ARBA00023163"/>
    </source>
</evidence>
<keyword evidence="7" id="KW-0805">Transcription regulation</keyword>
<dbReference type="PRINTS" id="PR00454">
    <property type="entry name" value="ETSDOMAIN"/>
</dbReference>
<feature type="region of interest" description="Disordered" evidence="13">
    <location>
        <begin position="596"/>
        <end position="653"/>
    </location>
</feature>
<keyword evidence="6" id="KW-0809">Transit peptide</keyword>
<dbReference type="FunFam" id="3.30.559.10:FF:000003">
    <property type="entry name" value="Acetyltransferase component of pyruvate dehydrogenase complex"/>
    <property type="match status" value="1"/>
</dbReference>
<evidence type="ECO:0000313" key="19">
    <source>
        <dbReference type="Proteomes" id="UP001460270"/>
    </source>
</evidence>
<dbReference type="Pfam" id="PF00178">
    <property type="entry name" value="Ets"/>
    <property type="match status" value="1"/>
</dbReference>
<comment type="similarity">
    <text evidence="4 11">Belongs to the 2-oxoacid dehydrogenase family.</text>
</comment>
<dbReference type="PANTHER" id="PTHR23151:SF90">
    <property type="entry name" value="DIHYDROLIPOYLLYSINE-RESIDUE ACETYLTRANSFERASE COMPONENT OF PYRUVATE DEHYDROGENASE COMPLEX, MITOCHONDRIAL-RELATED"/>
    <property type="match status" value="1"/>
</dbReference>
<feature type="region of interest" description="Disordered" evidence="13">
    <location>
        <begin position="520"/>
        <end position="553"/>
    </location>
</feature>
<dbReference type="FunFam" id="2.40.50.100:FF:000010">
    <property type="entry name" value="Acetyltransferase component of pyruvate dehydrogenase complex"/>
    <property type="match status" value="1"/>
</dbReference>
<dbReference type="PROSITE" id="PS50968">
    <property type="entry name" value="BIOTINYL_LIPOYL"/>
    <property type="match status" value="1"/>
</dbReference>
<dbReference type="AlphaFoldDB" id="A0AAW0N9M1"/>
<dbReference type="SMART" id="SM00251">
    <property type="entry name" value="SAM_PNT"/>
    <property type="match status" value="1"/>
</dbReference>
<dbReference type="Gene3D" id="4.10.320.10">
    <property type="entry name" value="E3-binding domain"/>
    <property type="match status" value="1"/>
</dbReference>
<dbReference type="GO" id="GO:0006086">
    <property type="term" value="P:pyruvate decarboxylation to acetyl-CoA"/>
    <property type="evidence" value="ECO:0007669"/>
    <property type="project" value="InterPro"/>
</dbReference>
<dbReference type="InterPro" id="IPR036390">
    <property type="entry name" value="WH_DNA-bd_sf"/>
</dbReference>
<dbReference type="InterPro" id="IPR003016">
    <property type="entry name" value="2-oxoA_DH_lipoyl-BS"/>
</dbReference>
<dbReference type="GO" id="GO:0005759">
    <property type="term" value="C:mitochondrial matrix"/>
    <property type="evidence" value="ECO:0007669"/>
    <property type="project" value="UniProtKB-SubCell"/>
</dbReference>
<dbReference type="InterPro" id="IPR004167">
    <property type="entry name" value="PSBD"/>
</dbReference>
<dbReference type="InterPro" id="IPR023213">
    <property type="entry name" value="CAT-like_dom_sf"/>
</dbReference>
<dbReference type="SUPFAM" id="SSF51230">
    <property type="entry name" value="Single hybrid motif"/>
    <property type="match status" value="1"/>
</dbReference>
<protein>
    <recommendedName>
        <fullName evidence="11">Dihydrolipoamide acetyltransferase component of pyruvate dehydrogenase complex</fullName>
        <ecNumber evidence="11">2.3.1.-</ecNumber>
    </recommendedName>
</protein>
<feature type="compositionally biased region" description="Pro residues" evidence="13">
    <location>
        <begin position="532"/>
        <end position="542"/>
    </location>
</feature>
<dbReference type="Gene3D" id="1.10.10.10">
    <property type="entry name" value="Winged helix-like DNA-binding domain superfamily/Winged helix DNA-binding domain"/>
    <property type="match status" value="1"/>
</dbReference>
<evidence type="ECO:0000256" key="4">
    <source>
        <dbReference type="ARBA" id="ARBA00007317"/>
    </source>
</evidence>
<reference evidence="19" key="1">
    <citation type="submission" date="2024-04" db="EMBL/GenBank/DDBJ databases">
        <title>Salinicola lusitanus LLJ914,a marine bacterium isolated from the Okinawa Trough.</title>
        <authorList>
            <person name="Li J."/>
        </authorList>
    </citation>
    <scope>NUCLEOTIDE SEQUENCE [LARGE SCALE GENOMIC DNA]</scope>
</reference>
<dbReference type="PANTHER" id="PTHR23151">
    <property type="entry name" value="DIHYDROLIPOAMIDE ACETYL/SUCCINYL-TRANSFERASE-RELATED"/>
    <property type="match status" value="1"/>
</dbReference>
<dbReference type="EMBL" id="JBBPFD010000017">
    <property type="protein sequence ID" value="KAK7891588.1"/>
    <property type="molecule type" value="Genomic_DNA"/>
</dbReference>